<evidence type="ECO:0000256" key="1">
    <source>
        <dbReference type="SAM" id="Phobius"/>
    </source>
</evidence>
<accession>A0A0F9L505</accession>
<gene>
    <name evidence="2" type="ORF">LCGC14_1622350</name>
</gene>
<keyword evidence="1" id="KW-0812">Transmembrane</keyword>
<name>A0A0F9L505_9ZZZZ</name>
<proteinExistence type="predicted"/>
<protein>
    <submittedName>
        <fullName evidence="2">Uncharacterized protein</fullName>
    </submittedName>
</protein>
<dbReference type="EMBL" id="LAZR01013273">
    <property type="protein sequence ID" value="KKM22725.1"/>
    <property type="molecule type" value="Genomic_DNA"/>
</dbReference>
<evidence type="ECO:0000313" key="2">
    <source>
        <dbReference type="EMBL" id="KKM22725.1"/>
    </source>
</evidence>
<sequence length="487" mass="55713">ITTFSYLSSWRAITTLIGGVALPIFSKYMKKNKEPETLSQNENMSAQESVAMTWYNIKGHVIMLIDKPDGIGIRDYKTPFKETDTVVYTPLFPEDKVSFIAEAKNCYPVISANGKIFFQKEKNESMPKKESVVMTWYLEGHDIMLVDKPDGVEIRDYIKDHNNKTDPVVYSPPPQEDKADFIARIKDYYPFVLPDGKLAFEEPQKQWTASCEGIEVSFISFSESRKLFWDVSTPLGKYRLNFNNIEASEACIDESAKVINSLKNKQWKSAEEFSKVVLSCNELTLDRIKKDGSARPTQIVLKPAFVAKSQLESSLLISKYKWAAAMILRGASTECGCKEKHAQIIIEGIGDDRQPFVYMAHLTEKNNVKKGYLSRLDYTFRSDIFVASKAVMQKMMIAIGQEEKTKDVAFSLRGIHAFYLFSFSKGHNCTTWVGDKFRKFLGVDLKEYSRSGLILEPLHINIRKIVVFKIKDFAKKYELIMKNLQTF</sequence>
<organism evidence="2">
    <name type="scientific">marine sediment metagenome</name>
    <dbReference type="NCBI Taxonomy" id="412755"/>
    <lineage>
        <taxon>unclassified sequences</taxon>
        <taxon>metagenomes</taxon>
        <taxon>ecological metagenomes</taxon>
    </lineage>
</organism>
<keyword evidence="1" id="KW-1133">Transmembrane helix</keyword>
<comment type="caution">
    <text evidence="2">The sequence shown here is derived from an EMBL/GenBank/DDBJ whole genome shotgun (WGS) entry which is preliminary data.</text>
</comment>
<feature type="transmembrane region" description="Helical" evidence="1">
    <location>
        <begin position="6"/>
        <end position="25"/>
    </location>
</feature>
<dbReference type="AlphaFoldDB" id="A0A0F9L505"/>
<feature type="non-terminal residue" evidence="2">
    <location>
        <position position="1"/>
    </location>
</feature>
<keyword evidence="1" id="KW-0472">Membrane</keyword>
<reference evidence="2" key="1">
    <citation type="journal article" date="2015" name="Nature">
        <title>Complex archaea that bridge the gap between prokaryotes and eukaryotes.</title>
        <authorList>
            <person name="Spang A."/>
            <person name="Saw J.H."/>
            <person name="Jorgensen S.L."/>
            <person name="Zaremba-Niedzwiedzka K."/>
            <person name="Martijn J."/>
            <person name="Lind A.E."/>
            <person name="van Eijk R."/>
            <person name="Schleper C."/>
            <person name="Guy L."/>
            <person name="Ettema T.J."/>
        </authorList>
    </citation>
    <scope>NUCLEOTIDE SEQUENCE</scope>
</reference>